<dbReference type="InterPro" id="IPR013087">
    <property type="entry name" value="Znf_C2H2_type"/>
</dbReference>
<dbReference type="Gene3D" id="3.30.160.60">
    <property type="entry name" value="Classic Zinc Finger"/>
    <property type="match status" value="2"/>
</dbReference>
<dbReference type="GO" id="GO:0000981">
    <property type="term" value="F:DNA-binding transcription factor activity, RNA polymerase II-specific"/>
    <property type="evidence" value="ECO:0007669"/>
    <property type="project" value="UniProtKB-ARBA"/>
</dbReference>
<protein>
    <recommendedName>
        <fullName evidence="9">C2H2-type domain-containing protein</fullName>
    </recommendedName>
</protein>
<dbReference type="InterPro" id="IPR027756">
    <property type="entry name" value="Ovo-like"/>
</dbReference>
<dbReference type="SMART" id="SM00355">
    <property type="entry name" value="ZnF_C2H2"/>
    <property type="match status" value="2"/>
</dbReference>
<dbReference type="STRING" id="684364.F4P675"/>
<evidence type="ECO:0000256" key="3">
    <source>
        <dbReference type="ARBA" id="ARBA00022737"/>
    </source>
</evidence>
<dbReference type="PROSITE" id="PS00028">
    <property type="entry name" value="ZINC_FINGER_C2H2_1"/>
    <property type="match status" value="1"/>
</dbReference>
<feature type="compositionally biased region" description="Polar residues" evidence="8">
    <location>
        <begin position="62"/>
        <end position="77"/>
    </location>
</feature>
<dbReference type="RefSeq" id="XP_006679813.1">
    <property type="nucleotide sequence ID" value="XM_006679750.1"/>
</dbReference>
<gene>
    <name evidence="10" type="ORF">BATDEDRAFT_12478</name>
</gene>
<dbReference type="AlphaFoldDB" id="F4P675"/>
<evidence type="ECO:0000313" key="11">
    <source>
        <dbReference type="Proteomes" id="UP000007241"/>
    </source>
</evidence>
<keyword evidence="3" id="KW-0677">Repeat</keyword>
<keyword evidence="5" id="KW-0862">Zinc</keyword>
<dbReference type="Proteomes" id="UP000007241">
    <property type="component" value="Unassembled WGS sequence"/>
</dbReference>
<evidence type="ECO:0000256" key="6">
    <source>
        <dbReference type="ARBA" id="ARBA00023242"/>
    </source>
</evidence>
<evidence type="ECO:0000259" key="9">
    <source>
        <dbReference type="PROSITE" id="PS50157"/>
    </source>
</evidence>
<evidence type="ECO:0000256" key="2">
    <source>
        <dbReference type="ARBA" id="ARBA00022723"/>
    </source>
</evidence>
<dbReference type="PANTHER" id="PTHR10032:SF271">
    <property type="entry name" value="RH12261P-RELATED"/>
    <property type="match status" value="1"/>
</dbReference>
<comment type="subcellular location">
    <subcellularLocation>
        <location evidence="1">Nucleus</location>
    </subcellularLocation>
</comment>
<accession>F4P675</accession>
<feature type="domain" description="C2H2-type" evidence="9">
    <location>
        <begin position="1"/>
        <end position="28"/>
    </location>
</feature>
<name>F4P675_BATDJ</name>
<dbReference type="OMA" id="HCASRRC"/>
<evidence type="ECO:0000313" key="10">
    <source>
        <dbReference type="EMBL" id="EGF79557.1"/>
    </source>
</evidence>
<dbReference type="PROSITE" id="PS50157">
    <property type="entry name" value="ZINC_FINGER_C2H2_2"/>
    <property type="match status" value="2"/>
</dbReference>
<dbReference type="GeneID" id="18236696"/>
<dbReference type="Pfam" id="PF00096">
    <property type="entry name" value="zf-C2H2"/>
    <property type="match status" value="2"/>
</dbReference>
<feature type="non-terminal residue" evidence="10">
    <location>
        <position position="1"/>
    </location>
</feature>
<dbReference type="FunFam" id="3.30.160.60:FF:000072">
    <property type="entry name" value="zinc finger protein 143 isoform X1"/>
    <property type="match status" value="1"/>
</dbReference>
<feature type="region of interest" description="Disordered" evidence="8">
    <location>
        <begin position="62"/>
        <end position="84"/>
    </location>
</feature>
<sequence length="84" mass="9548">FKCDMCPSTFSRNHDLKRHIRIHLGIRPYKCERCDKSFTRMDALHRHTAVRGCKTLVSNSSSAFSCATNSTNAPTSKSDSRKSR</sequence>
<feature type="domain" description="C2H2-type" evidence="9">
    <location>
        <begin position="29"/>
        <end position="47"/>
    </location>
</feature>
<dbReference type="InParanoid" id="F4P675"/>
<organism evidence="10 11">
    <name type="scientific">Batrachochytrium dendrobatidis (strain JAM81 / FGSC 10211)</name>
    <name type="common">Frog chytrid fungus</name>
    <dbReference type="NCBI Taxonomy" id="684364"/>
    <lineage>
        <taxon>Eukaryota</taxon>
        <taxon>Fungi</taxon>
        <taxon>Fungi incertae sedis</taxon>
        <taxon>Chytridiomycota</taxon>
        <taxon>Chytridiomycota incertae sedis</taxon>
        <taxon>Chytridiomycetes</taxon>
        <taxon>Rhizophydiales</taxon>
        <taxon>Rhizophydiales incertae sedis</taxon>
        <taxon>Batrachochytrium</taxon>
    </lineage>
</organism>
<dbReference type="HOGENOM" id="CLU_002678_42_15_1"/>
<evidence type="ECO:0000256" key="7">
    <source>
        <dbReference type="PROSITE-ProRule" id="PRU00042"/>
    </source>
</evidence>
<dbReference type="GO" id="GO:0005694">
    <property type="term" value="C:chromosome"/>
    <property type="evidence" value="ECO:0007669"/>
    <property type="project" value="UniProtKB-ARBA"/>
</dbReference>
<evidence type="ECO:0000256" key="4">
    <source>
        <dbReference type="ARBA" id="ARBA00022771"/>
    </source>
</evidence>
<dbReference type="OrthoDB" id="8922241at2759"/>
<dbReference type="InterPro" id="IPR036236">
    <property type="entry name" value="Znf_C2H2_sf"/>
</dbReference>
<keyword evidence="2" id="KW-0479">Metal-binding</keyword>
<dbReference type="GO" id="GO:0045893">
    <property type="term" value="P:positive regulation of DNA-templated transcription"/>
    <property type="evidence" value="ECO:0007669"/>
    <property type="project" value="UniProtKB-ARBA"/>
</dbReference>
<dbReference type="GO" id="GO:0008270">
    <property type="term" value="F:zinc ion binding"/>
    <property type="evidence" value="ECO:0007669"/>
    <property type="project" value="UniProtKB-KW"/>
</dbReference>
<evidence type="ECO:0000256" key="8">
    <source>
        <dbReference type="SAM" id="MobiDB-lite"/>
    </source>
</evidence>
<dbReference type="GO" id="GO:0000978">
    <property type="term" value="F:RNA polymerase II cis-regulatory region sequence-specific DNA binding"/>
    <property type="evidence" value="ECO:0007669"/>
    <property type="project" value="UniProtKB-ARBA"/>
</dbReference>
<dbReference type="GO" id="GO:0005634">
    <property type="term" value="C:nucleus"/>
    <property type="evidence" value="ECO:0007669"/>
    <property type="project" value="UniProtKB-SubCell"/>
</dbReference>
<keyword evidence="6" id="KW-0539">Nucleus</keyword>
<dbReference type="FunFam" id="3.30.160.60:FF:001732">
    <property type="entry name" value="Zgc:162936"/>
    <property type="match status" value="1"/>
</dbReference>
<evidence type="ECO:0000256" key="5">
    <source>
        <dbReference type="ARBA" id="ARBA00022833"/>
    </source>
</evidence>
<dbReference type="EMBL" id="GL882886">
    <property type="protein sequence ID" value="EGF79557.1"/>
    <property type="molecule type" value="Genomic_DNA"/>
</dbReference>
<keyword evidence="4 7" id="KW-0863">Zinc-finger</keyword>
<reference evidence="10 11" key="1">
    <citation type="submission" date="2009-12" db="EMBL/GenBank/DDBJ databases">
        <title>The draft genome of Batrachochytrium dendrobatidis.</title>
        <authorList>
            <consortium name="US DOE Joint Genome Institute (JGI-PGF)"/>
            <person name="Kuo A."/>
            <person name="Salamov A."/>
            <person name="Schmutz J."/>
            <person name="Lucas S."/>
            <person name="Pitluck S."/>
            <person name="Rosenblum E."/>
            <person name="Stajich J."/>
            <person name="Eisen M."/>
            <person name="Grigoriev I.V."/>
        </authorList>
    </citation>
    <scope>NUCLEOTIDE SEQUENCE [LARGE SCALE GENOMIC DNA]</scope>
    <source>
        <strain evidence="11">JAM81 / FGSC 10211</strain>
    </source>
</reference>
<evidence type="ECO:0000256" key="1">
    <source>
        <dbReference type="ARBA" id="ARBA00004123"/>
    </source>
</evidence>
<proteinExistence type="predicted"/>
<dbReference type="SUPFAM" id="SSF57667">
    <property type="entry name" value="beta-beta-alpha zinc fingers"/>
    <property type="match status" value="1"/>
</dbReference>
<dbReference type="PANTHER" id="PTHR10032">
    <property type="entry name" value="ZINC FINGER PROTEIN WITH KRAB AND SCAN DOMAINS"/>
    <property type="match status" value="1"/>
</dbReference>
<keyword evidence="11" id="KW-1185">Reference proteome</keyword>